<evidence type="ECO:0000313" key="10">
    <source>
        <dbReference type="Ensembl" id="ENSCINP00000026201.2"/>
    </source>
</evidence>
<feature type="domain" description="PLD phosphodiesterase" evidence="8">
    <location>
        <begin position="960"/>
        <end position="987"/>
    </location>
</feature>
<dbReference type="InterPro" id="IPR016555">
    <property type="entry name" value="PLipase_D_euk"/>
</dbReference>
<dbReference type="Pfam" id="PF00787">
    <property type="entry name" value="PX"/>
    <property type="match status" value="1"/>
</dbReference>
<dbReference type="InterPro" id="IPR015679">
    <property type="entry name" value="PLipase_D_fam"/>
</dbReference>
<organism evidence="10 11">
    <name type="scientific">Ciona intestinalis</name>
    <name type="common">Transparent sea squirt</name>
    <name type="synonym">Ascidia intestinalis</name>
    <dbReference type="NCBI Taxonomy" id="7719"/>
    <lineage>
        <taxon>Eukaryota</taxon>
        <taxon>Metazoa</taxon>
        <taxon>Chordata</taxon>
        <taxon>Tunicata</taxon>
        <taxon>Ascidiacea</taxon>
        <taxon>Phlebobranchia</taxon>
        <taxon>Cionidae</taxon>
        <taxon>Ciona</taxon>
    </lineage>
</organism>
<dbReference type="PROSITE" id="PS50035">
    <property type="entry name" value="PLD"/>
    <property type="match status" value="2"/>
</dbReference>
<keyword evidence="6" id="KW-0443">Lipid metabolism</keyword>
<dbReference type="CDD" id="cd06895">
    <property type="entry name" value="PX_PLD"/>
    <property type="match status" value="1"/>
</dbReference>
<keyword evidence="3" id="KW-0677">Repeat</keyword>
<dbReference type="GO" id="GO:0009395">
    <property type="term" value="P:phospholipid catabolic process"/>
    <property type="evidence" value="ECO:0000318"/>
    <property type="project" value="GO_Central"/>
</dbReference>
<dbReference type="OMA" id="EWRLDQI"/>
<dbReference type="Gene3D" id="3.30.1520.10">
    <property type="entry name" value="Phox-like domain"/>
    <property type="match status" value="1"/>
</dbReference>
<evidence type="ECO:0000313" key="11">
    <source>
        <dbReference type="Proteomes" id="UP000008144"/>
    </source>
</evidence>
<sequence>IPYMSIYGSPSRLIVGVGSPYLAKTPLSVNITCVKHDVTYRHPLNPNLYTIELAHGQFTWTIYRRYKHFIELHEKLWTYRASLKIPLPSKKHRRRRLTTHGMPKKESKMPQFPKTPEILVSSEDLDKRKGKVLVENMCDSIQIPVFDSTCYSHAILATLVNIKLLKFVCCGLPNQQSYICSPVEKNYIINNIDQLCLYLQAMLKSRMYRKHPATVSNYWVVQAFPNYCIVTHREGVINKRSGGHKEWGIMAWLCCQSGIYAHCININAYSFCLTFRIKWFVVKDTFIAYLDPSQDKIKGVLLFDAVLNVLHQAPSSRLVISNISRSLNVDCWTDRQALDWKRAIEHSFNNLSYGLTAPDIRHQSFAPPREDSYAYWFVDGRSYFDAVADAIEEAREEIYITDWWLSPEIYMKRPIVHGDHWRLDKLLKRKAVEGVKIYVQLYKEVEMAVGLDSAYTKRTLNEMHPTNIRVMRHPDLTPGETLLWAHHEKIVVIDQSIAFVGGIDLCYGRWDDQDHKLTDTGGVCSTDFLPRTLKTMVLFFEFEIIEQGKFSLCYHYHIYQLPRAPSPVEPEEPAATGFKKRLRSLRPRKKVRDQSFIISTQGCKPFGSGRFLFGLRVSVATMSRMIDRLRFNERSRAPFTADTHSPINDKNESYSFYTYFIIHYKCVTNDCFMVHKIRVNLNAAPLQASSVLTQYKDMVNQVEYAAQSKLWIGKDYNNFILKDLTQLDDPFGDVMDRLKTPRMPWHDIACVTYGKAARDAARHFIQRWNYTKIQKAKKGEHISFLLPKSYSDDAFNLPKELMRPEAVQAKILRSSCEWSAGLSEVDRSIQNAYIAAIDNSQHFIYIENQFFISCLRNAQVGNQICTTLVRRIIRAHKNKKAFRVYVVMPLLPGFEGDISKSGKSQAIRTVLHWQYKSINRGSASMFEELDKEIGPGNAWRYISFCGLRTHSKLMGKPITEIIYVHSKMMIVDDRLVIIGSANINDRSMSGTRDSEVAMLVEDSQLVDSTMDGKPCKVGVYASSLRRRCFAEHLGLLPDDYDGRYILEDVASEAFFKDVWMKTAAVNTTSYEKVFCCVPSDYVRKLTDIESFQKTPLVESDPEAAETTLQKIKGYLVLLPLLFLIDEDLTPDVMTKEAMAPTDLWT</sequence>
<dbReference type="GO" id="GO:0060627">
    <property type="term" value="P:regulation of vesicle-mediated transport"/>
    <property type="evidence" value="ECO:0000318"/>
    <property type="project" value="GO_Central"/>
</dbReference>
<reference evidence="10" key="3">
    <citation type="submission" date="2025-08" db="UniProtKB">
        <authorList>
            <consortium name="Ensembl"/>
        </authorList>
    </citation>
    <scope>IDENTIFICATION</scope>
</reference>
<dbReference type="PROSITE" id="PS50195">
    <property type="entry name" value="PX"/>
    <property type="match status" value="1"/>
</dbReference>
<evidence type="ECO:0000256" key="4">
    <source>
        <dbReference type="ARBA" id="ARBA00022801"/>
    </source>
</evidence>
<dbReference type="CDD" id="cd09138">
    <property type="entry name" value="PLDc_vPLD1_2_yPLD_like_1"/>
    <property type="match status" value="1"/>
</dbReference>
<evidence type="ECO:0000256" key="2">
    <source>
        <dbReference type="ARBA" id="ARBA00008664"/>
    </source>
</evidence>
<comment type="catalytic activity">
    <reaction evidence="1 7">
        <text>a 1,2-diacyl-sn-glycero-3-phosphocholine + H2O = a 1,2-diacyl-sn-glycero-3-phosphate + choline + H(+)</text>
        <dbReference type="Rhea" id="RHEA:14445"/>
        <dbReference type="ChEBI" id="CHEBI:15354"/>
        <dbReference type="ChEBI" id="CHEBI:15377"/>
        <dbReference type="ChEBI" id="CHEBI:15378"/>
        <dbReference type="ChEBI" id="CHEBI:57643"/>
        <dbReference type="ChEBI" id="CHEBI:58608"/>
        <dbReference type="EC" id="3.1.4.4"/>
    </reaction>
</comment>
<dbReference type="SMART" id="SM00155">
    <property type="entry name" value="PLDc"/>
    <property type="match status" value="2"/>
</dbReference>
<dbReference type="Pfam" id="PF00614">
    <property type="entry name" value="PLDc"/>
    <property type="match status" value="2"/>
</dbReference>
<dbReference type="EC" id="3.1.4.4" evidence="7"/>
<dbReference type="PANTHER" id="PTHR18896:SF76">
    <property type="entry name" value="PHOSPHOLIPASE"/>
    <property type="match status" value="1"/>
</dbReference>
<protein>
    <recommendedName>
        <fullName evidence="7">Phospholipase</fullName>
        <ecNumber evidence="7">3.1.4.4</ecNumber>
    </recommendedName>
</protein>
<dbReference type="Proteomes" id="UP000008144">
    <property type="component" value="Chromosome 14"/>
</dbReference>
<keyword evidence="4 7" id="KW-0378">Hydrolase</keyword>
<feature type="domain" description="PLD phosphodiesterase" evidence="8">
    <location>
        <begin position="482"/>
        <end position="509"/>
    </location>
</feature>
<dbReference type="GO" id="GO:0004630">
    <property type="term" value="F:phospholipase D activity"/>
    <property type="evidence" value="ECO:0000318"/>
    <property type="project" value="GO_Central"/>
</dbReference>
<evidence type="ECO:0000256" key="1">
    <source>
        <dbReference type="ARBA" id="ARBA00000798"/>
    </source>
</evidence>
<dbReference type="EMBL" id="EAAA01001235">
    <property type="status" value="NOT_ANNOTATED_CDS"/>
    <property type="molecule type" value="Genomic_DNA"/>
</dbReference>
<dbReference type="FunCoup" id="F6WA81">
    <property type="interactions" value="184"/>
</dbReference>
<dbReference type="GeneTree" id="ENSGT00940000169500"/>
<keyword evidence="11" id="KW-1185">Reference proteome</keyword>
<evidence type="ECO:0000259" key="9">
    <source>
        <dbReference type="PROSITE" id="PS50195"/>
    </source>
</evidence>
<reference evidence="10" key="4">
    <citation type="submission" date="2025-09" db="UniProtKB">
        <authorList>
            <consortium name="Ensembl"/>
        </authorList>
    </citation>
    <scope>IDENTIFICATION</scope>
</reference>
<reference evidence="10" key="2">
    <citation type="journal article" date="2008" name="Genome Biol.">
        <title>Improved genome assembly and evidence-based global gene model set for the chordate Ciona intestinalis: new insight into intron and operon populations.</title>
        <authorList>
            <person name="Satou Y."/>
            <person name="Mineta K."/>
            <person name="Ogasawara M."/>
            <person name="Sasakura Y."/>
            <person name="Shoguchi E."/>
            <person name="Ueno K."/>
            <person name="Yamada L."/>
            <person name="Matsumoto J."/>
            <person name="Wasserscheid J."/>
            <person name="Dewar K."/>
            <person name="Wiley G.B."/>
            <person name="Macmil S.L."/>
            <person name="Roe B.A."/>
            <person name="Zeller R.W."/>
            <person name="Hastings K.E."/>
            <person name="Lemaire P."/>
            <person name="Lindquist E."/>
            <person name="Endo T."/>
            <person name="Hotta K."/>
            <person name="Inaba K."/>
        </authorList>
    </citation>
    <scope>NUCLEOTIDE SEQUENCE [LARGE SCALE GENOMIC DNA]</scope>
    <source>
        <strain evidence="10">wild type</strain>
    </source>
</reference>
<dbReference type="Ensembl" id="ENSCINT00000026447.2">
    <property type="protein sequence ID" value="ENSCINP00000026201.2"/>
    <property type="gene ID" value="ENSCING00000002858.3"/>
</dbReference>
<dbReference type="SUPFAM" id="SSF64268">
    <property type="entry name" value="PX domain"/>
    <property type="match status" value="1"/>
</dbReference>
<dbReference type="GO" id="GO:0006654">
    <property type="term" value="P:phosphatidic acid biosynthetic process"/>
    <property type="evidence" value="ECO:0007669"/>
    <property type="project" value="InterPro"/>
</dbReference>
<proteinExistence type="inferred from homology"/>
<evidence type="ECO:0000256" key="7">
    <source>
        <dbReference type="PIRNR" id="PIRNR009376"/>
    </source>
</evidence>
<dbReference type="PANTHER" id="PTHR18896">
    <property type="entry name" value="PHOSPHOLIPASE D"/>
    <property type="match status" value="1"/>
</dbReference>
<dbReference type="InterPro" id="IPR001683">
    <property type="entry name" value="PX_dom"/>
</dbReference>
<dbReference type="Gene3D" id="3.30.870.10">
    <property type="entry name" value="Endonuclease Chain A"/>
    <property type="match status" value="3"/>
</dbReference>
<evidence type="ECO:0000256" key="3">
    <source>
        <dbReference type="ARBA" id="ARBA00022737"/>
    </source>
</evidence>
<comment type="similarity">
    <text evidence="2 7">Belongs to the phospholipase D family.</text>
</comment>
<dbReference type="EMBL" id="EAAA01001234">
    <property type="status" value="NOT_ANNOTATED_CDS"/>
    <property type="molecule type" value="Genomic_DNA"/>
</dbReference>
<dbReference type="FunFam" id="3.30.870.10:FF:000011">
    <property type="entry name" value="Phospholipase"/>
    <property type="match status" value="1"/>
</dbReference>
<dbReference type="GO" id="GO:0005886">
    <property type="term" value="C:plasma membrane"/>
    <property type="evidence" value="ECO:0000318"/>
    <property type="project" value="GO_Central"/>
</dbReference>
<reference evidence="11" key="1">
    <citation type="journal article" date="2002" name="Science">
        <title>The draft genome of Ciona intestinalis: insights into chordate and vertebrate origins.</title>
        <authorList>
            <person name="Dehal P."/>
            <person name="Satou Y."/>
            <person name="Campbell R.K."/>
            <person name="Chapman J."/>
            <person name="Degnan B."/>
            <person name="De Tomaso A."/>
            <person name="Davidson B."/>
            <person name="Di Gregorio A."/>
            <person name="Gelpke M."/>
            <person name="Goodstein D.M."/>
            <person name="Harafuji N."/>
            <person name="Hastings K.E."/>
            <person name="Ho I."/>
            <person name="Hotta K."/>
            <person name="Huang W."/>
            <person name="Kawashima T."/>
            <person name="Lemaire P."/>
            <person name="Martinez D."/>
            <person name="Meinertzhagen I.A."/>
            <person name="Necula S."/>
            <person name="Nonaka M."/>
            <person name="Putnam N."/>
            <person name="Rash S."/>
            <person name="Saiga H."/>
            <person name="Satake M."/>
            <person name="Terry A."/>
            <person name="Yamada L."/>
            <person name="Wang H.G."/>
            <person name="Awazu S."/>
            <person name="Azumi K."/>
            <person name="Boore J."/>
            <person name="Branno M."/>
            <person name="Chin-Bow S."/>
            <person name="DeSantis R."/>
            <person name="Doyle S."/>
            <person name="Francino P."/>
            <person name="Keys D.N."/>
            <person name="Haga S."/>
            <person name="Hayashi H."/>
            <person name="Hino K."/>
            <person name="Imai K.S."/>
            <person name="Inaba K."/>
            <person name="Kano S."/>
            <person name="Kobayashi K."/>
            <person name="Kobayashi M."/>
            <person name="Lee B.I."/>
            <person name="Makabe K.W."/>
            <person name="Manohar C."/>
            <person name="Matassi G."/>
            <person name="Medina M."/>
            <person name="Mochizuki Y."/>
            <person name="Mount S."/>
            <person name="Morishita T."/>
            <person name="Miura S."/>
            <person name="Nakayama A."/>
            <person name="Nishizaka S."/>
            <person name="Nomoto H."/>
            <person name="Ohta F."/>
            <person name="Oishi K."/>
            <person name="Rigoutsos I."/>
            <person name="Sano M."/>
            <person name="Sasaki A."/>
            <person name="Sasakura Y."/>
            <person name="Shoguchi E."/>
            <person name="Shin-i T."/>
            <person name="Spagnuolo A."/>
            <person name="Stainier D."/>
            <person name="Suzuki M.M."/>
            <person name="Tassy O."/>
            <person name="Takatori N."/>
            <person name="Tokuoka M."/>
            <person name="Yagi K."/>
            <person name="Yoshizaki F."/>
            <person name="Wada S."/>
            <person name="Zhang C."/>
            <person name="Hyatt P.D."/>
            <person name="Larimer F."/>
            <person name="Detter C."/>
            <person name="Doggett N."/>
            <person name="Glavina T."/>
            <person name="Hawkins T."/>
            <person name="Richardson P."/>
            <person name="Lucas S."/>
            <person name="Kohara Y."/>
            <person name="Levine M."/>
            <person name="Satoh N."/>
            <person name="Rokhsar D.S."/>
        </authorList>
    </citation>
    <scope>NUCLEOTIDE SEQUENCE [LARGE SCALE GENOMIC DNA]</scope>
</reference>
<evidence type="ECO:0000256" key="6">
    <source>
        <dbReference type="ARBA" id="ARBA00023098"/>
    </source>
</evidence>
<keyword evidence="5 7" id="KW-0442">Lipid degradation</keyword>
<dbReference type="STRING" id="7719.ENSCINP00000026201"/>
<feature type="domain" description="PX" evidence="9">
    <location>
        <begin position="27"/>
        <end position="166"/>
    </location>
</feature>
<evidence type="ECO:0000256" key="5">
    <source>
        <dbReference type="ARBA" id="ARBA00022963"/>
    </source>
</evidence>
<evidence type="ECO:0000259" key="8">
    <source>
        <dbReference type="PROSITE" id="PS50035"/>
    </source>
</evidence>
<dbReference type="CDD" id="cd09141">
    <property type="entry name" value="PLDc_vPLD1_2_yPLD_like_2"/>
    <property type="match status" value="1"/>
</dbReference>
<accession>F6WA81</accession>
<dbReference type="GO" id="GO:0031410">
    <property type="term" value="C:cytoplasmic vesicle"/>
    <property type="evidence" value="ECO:0000318"/>
    <property type="project" value="GO_Central"/>
</dbReference>
<name>F6WA81_CIOIN</name>
<dbReference type="InParanoid" id="F6WA81"/>
<dbReference type="GO" id="GO:0035556">
    <property type="term" value="P:intracellular signal transduction"/>
    <property type="evidence" value="ECO:0007669"/>
    <property type="project" value="InterPro"/>
</dbReference>
<dbReference type="GO" id="GO:0035091">
    <property type="term" value="F:phosphatidylinositol binding"/>
    <property type="evidence" value="ECO:0007669"/>
    <property type="project" value="InterPro"/>
</dbReference>
<dbReference type="PIRSF" id="PIRSF009376">
    <property type="entry name" value="Phospholipase_D_euk"/>
    <property type="match status" value="1"/>
</dbReference>
<dbReference type="HOGENOM" id="CLU_000690_2_0_1"/>
<dbReference type="SUPFAM" id="SSF56024">
    <property type="entry name" value="Phospholipase D/nuclease"/>
    <property type="match status" value="2"/>
</dbReference>
<dbReference type="AlphaFoldDB" id="F6WA81"/>
<dbReference type="InterPro" id="IPR001736">
    <property type="entry name" value="PLipase_D/transphosphatidylase"/>
</dbReference>
<dbReference type="InterPro" id="IPR036871">
    <property type="entry name" value="PX_dom_sf"/>
</dbReference>